<evidence type="ECO:0000256" key="2">
    <source>
        <dbReference type="ARBA" id="ARBA00022723"/>
    </source>
</evidence>
<evidence type="ECO:0000256" key="1">
    <source>
        <dbReference type="ARBA" id="ARBA00001947"/>
    </source>
</evidence>
<dbReference type="InterPro" id="IPR013149">
    <property type="entry name" value="ADH-like_C"/>
</dbReference>
<dbReference type="OrthoDB" id="9806940at2"/>
<evidence type="ECO:0000256" key="3">
    <source>
        <dbReference type="ARBA" id="ARBA00022833"/>
    </source>
</evidence>
<keyword evidence="4" id="KW-0560">Oxidoreductase</keyword>
<dbReference type="InterPro" id="IPR011032">
    <property type="entry name" value="GroES-like_sf"/>
</dbReference>
<name>A0A1H8K780_9BACI</name>
<dbReference type="AlphaFoldDB" id="A0A1H8K780"/>
<dbReference type="CDD" id="cd08278">
    <property type="entry name" value="benzyl_alcohol_DH"/>
    <property type="match status" value="1"/>
</dbReference>
<dbReference type="SMART" id="SM00829">
    <property type="entry name" value="PKS_ER"/>
    <property type="match status" value="1"/>
</dbReference>
<dbReference type="EMBL" id="FOBW01000025">
    <property type="protein sequence ID" value="SEN88695.1"/>
    <property type="molecule type" value="Genomic_DNA"/>
</dbReference>
<evidence type="ECO:0000259" key="7">
    <source>
        <dbReference type="SMART" id="SM00829"/>
    </source>
</evidence>
<dbReference type="GO" id="GO:0005829">
    <property type="term" value="C:cytosol"/>
    <property type="evidence" value="ECO:0007669"/>
    <property type="project" value="TreeGrafter"/>
</dbReference>
<dbReference type="Gene3D" id="3.40.50.720">
    <property type="entry name" value="NAD(P)-binding Rossmann-like Domain"/>
    <property type="match status" value="1"/>
</dbReference>
<dbReference type="InterPro" id="IPR013154">
    <property type="entry name" value="ADH-like_N"/>
</dbReference>
<sequence length="371" mass="39468">MKVTAAVVNGVNEDYQLEQLTLGELYPDEVVVKMVASGICHSDEALRVGDAEYPLPAVLGHEGAGIVERIGSAVKDFAVGDQVVMSYNYCGTCPSCRTGHPSSCNQWTGLNMSGARTDGSHTFFKEDGTPVSNFFTQSSFSTHTIVHTNNLIKVDPEADLRLIGPLGCGFLTGCGTVVNGLKPRVGSSIAVFGTGAVGLGALMTGKIEGCSTIIAIDIHDSRLETAKELGATHTINSRTENLAERIAEITDGLGVDYSIDTTGVSAVMKASVEVLAIGGIAAPVAVTPNSIEINTFMDLVLANRKLIGVLMGDAVPQIEIPKLIQFHKEGKFPFDKLVKYYKFSEINQAAADSNNGQTIKPILIIDEDYRK</sequence>
<dbReference type="PANTHER" id="PTHR43880:SF12">
    <property type="entry name" value="ALCOHOL DEHYDROGENASE CLASS-3"/>
    <property type="match status" value="1"/>
</dbReference>
<dbReference type="InterPro" id="IPR002328">
    <property type="entry name" value="ADH_Zn_CS"/>
</dbReference>
<protein>
    <submittedName>
        <fullName evidence="8">Aryl-alcohol dehydrogenase</fullName>
    </submittedName>
</protein>
<evidence type="ECO:0000313" key="8">
    <source>
        <dbReference type="EMBL" id="SEN88695.1"/>
    </source>
</evidence>
<dbReference type="Proteomes" id="UP000198553">
    <property type="component" value="Unassembled WGS sequence"/>
</dbReference>
<dbReference type="Pfam" id="PF08240">
    <property type="entry name" value="ADH_N"/>
    <property type="match status" value="1"/>
</dbReference>
<dbReference type="GO" id="GO:0051903">
    <property type="term" value="F:S-(hydroxymethyl)glutathione dehydrogenase [NAD(P)+] activity"/>
    <property type="evidence" value="ECO:0007669"/>
    <property type="project" value="TreeGrafter"/>
</dbReference>
<feature type="domain" description="Enoyl reductase (ER)" evidence="7">
    <location>
        <begin position="10"/>
        <end position="363"/>
    </location>
</feature>
<keyword evidence="5" id="KW-0520">NAD</keyword>
<comment type="cofactor">
    <cofactor evidence="1 6">
        <name>Zn(2+)</name>
        <dbReference type="ChEBI" id="CHEBI:29105"/>
    </cofactor>
</comment>
<dbReference type="SUPFAM" id="SSF50129">
    <property type="entry name" value="GroES-like"/>
    <property type="match status" value="1"/>
</dbReference>
<dbReference type="STRING" id="930146.SAMN05192533_12513"/>
<dbReference type="RefSeq" id="WP_090750270.1">
    <property type="nucleotide sequence ID" value="NZ_FOBW01000025.1"/>
</dbReference>
<evidence type="ECO:0000256" key="5">
    <source>
        <dbReference type="ARBA" id="ARBA00023027"/>
    </source>
</evidence>
<dbReference type="InterPro" id="IPR020843">
    <property type="entry name" value="ER"/>
</dbReference>
<accession>A0A1H8K780</accession>
<evidence type="ECO:0000256" key="4">
    <source>
        <dbReference type="ARBA" id="ARBA00023002"/>
    </source>
</evidence>
<keyword evidence="3 6" id="KW-0862">Zinc</keyword>
<reference evidence="9" key="1">
    <citation type="submission" date="2016-10" db="EMBL/GenBank/DDBJ databases">
        <authorList>
            <person name="Varghese N."/>
            <person name="Submissions S."/>
        </authorList>
    </citation>
    <scope>NUCLEOTIDE SEQUENCE [LARGE SCALE GENOMIC DNA]</scope>
    <source>
        <strain evidence="9">B48,IBRC-M 10115,DSM 25386,CECT 8001</strain>
    </source>
</reference>
<comment type="similarity">
    <text evidence="6">Belongs to the zinc-containing alcohol dehydrogenase family.</text>
</comment>
<evidence type="ECO:0000313" key="9">
    <source>
        <dbReference type="Proteomes" id="UP000198553"/>
    </source>
</evidence>
<dbReference type="GO" id="GO:0046294">
    <property type="term" value="P:formaldehyde catabolic process"/>
    <property type="evidence" value="ECO:0007669"/>
    <property type="project" value="TreeGrafter"/>
</dbReference>
<dbReference type="FunFam" id="3.40.50.720:FF:000003">
    <property type="entry name" value="S-(hydroxymethyl)glutathione dehydrogenase"/>
    <property type="match status" value="1"/>
</dbReference>
<dbReference type="GO" id="GO:0008270">
    <property type="term" value="F:zinc ion binding"/>
    <property type="evidence" value="ECO:0007669"/>
    <property type="project" value="InterPro"/>
</dbReference>
<proteinExistence type="inferred from homology"/>
<dbReference type="Pfam" id="PF00107">
    <property type="entry name" value="ADH_zinc_N"/>
    <property type="match status" value="1"/>
</dbReference>
<dbReference type="PANTHER" id="PTHR43880">
    <property type="entry name" value="ALCOHOL DEHYDROGENASE"/>
    <property type="match status" value="1"/>
</dbReference>
<dbReference type="PROSITE" id="PS00059">
    <property type="entry name" value="ADH_ZINC"/>
    <property type="match status" value="1"/>
</dbReference>
<evidence type="ECO:0000256" key="6">
    <source>
        <dbReference type="RuleBase" id="RU361277"/>
    </source>
</evidence>
<dbReference type="InterPro" id="IPR036291">
    <property type="entry name" value="NAD(P)-bd_dom_sf"/>
</dbReference>
<gene>
    <name evidence="8" type="ORF">SAMN05192533_12513</name>
</gene>
<dbReference type="SUPFAM" id="SSF51735">
    <property type="entry name" value="NAD(P)-binding Rossmann-fold domains"/>
    <property type="match status" value="1"/>
</dbReference>
<dbReference type="Gene3D" id="3.90.180.10">
    <property type="entry name" value="Medium-chain alcohol dehydrogenases, catalytic domain"/>
    <property type="match status" value="1"/>
</dbReference>
<organism evidence="8 9">
    <name type="scientific">Mesobacillus persicus</name>
    <dbReference type="NCBI Taxonomy" id="930146"/>
    <lineage>
        <taxon>Bacteria</taxon>
        <taxon>Bacillati</taxon>
        <taxon>Bacillota</taxon>
        <taxon>Bacilli</taxon>
        <taxon>Bacillales</taxon>
        <taxon>Bacillaceae</taxon>
        <taxon>Mesobacillus</taxon>
    </lineage>
</organism>
<keyword evidence="9" id="KW-1185">Reference proteome</keyword>
<keyword evidence="2 6" id="KW-0479">Metal-binding</keyword>